<evidence type="ECO:0000313" key="2">
    <source>
        <dbReference type="EMBL" id="MBM7037729.1"/>
    </source>
</evidence>
<gene>
    <name evidence="2" type="ORF">JQC93_15075</name>
</gene>
<feature type="signal peptide" evidence="1">
    <location>
        <begin position="1"/>
        <end position="20"/>
    </location>
</feature>
<keyword evidence="3" id="KW-1185">Reference proteome</keyword>
<evidence type="ECO:0000313" key="3">
    <source>
        <dbReference type="Proteomes" id="UP000809621"/>
    </source>
</evidence>
<protein>
    <submittedName>
        <fullName evidence="2">DUF3108 domain-containing protein</fullName>
    </submittedName>
</protein>
<dbReference type="Proteomes" id="UP000809621">
    <property type="component" value="Unassembled WGS sequence"/>
</dbReference>
<organism evidence="2 3">
    <name type="scientific">Vibrio ulleungensis</name>
    <dbReference type="NCBI Taxonomy" id="2807619"/>
    <lineage>
        <taxon>Bacteria</taxon>
        <taxon>Pseudomonadati</taxon>
        <taxon>Pseudomonadota</taxon>
        <taxon>Gammaproteobacteria</taxon>
        <taxon>Vibrionales</taxon>
        <taxon>Vibrionaceae</taxon>
        <taxon>Vibrio</taxon>
    </lineage>
</organism>
<dbReference type="PROSITE" id="PS51257">
    <property type="entry name" value="PROKAR_LIPOPROTEIN"/>
    <property type="match status" value="1"/>
</dbReference>
<keyword evidence="1" id="KW-0732">Signal</keyword>
<sequence>MKTLYIAAACLHLVSRFVFAQQPMAFPNSTFSCENTLKYHIYFAGIKTGWLTRKEAWSETGGSISSNSYAGILGIGTRFEQHASFVWDEQKGFVTTEFTQDVSGFKNREMTVDIAEGGHQSVMLVNQKEMQFTNPDRPILDVDTISAQLRYMLLQGVEQFQLTRQASDMLEHYHYFVEQQQTKNYSKWGELKVIPIKQKGADEVTMWFAPSMDYQLVDAKYHSMLLPGSMKLVDRVKTCD</sequence>
<comment type="caution">
    <text evidence="2">The sequence shown here is derived from an EMBL/GenBank/DDBJ whole genome shotgun (WGS) entry which is preliminary data.</text>
</comment>
<evidence type="ECO:0000256" key="1">
    <source>
        <dbReference type="SAM" id="SignalP"/>
    </source>
</evidence>
<feature type="chain" id="PRO_5047211406" evidence="1">
    <location>
        <begin position="21"/>
        <end position="240"/>
    </location>
</feature>
<dbReference type="RefSeq" id="WP_205159235.1">
    <property type="nucleotide sequence ID" value="NZ_JAFEUM010000006.1"/>
</dbReference>
<dbReference type="EMBL" id="JAFEUM010000006">
    <property type="protein sequence ID" value="MBM7037729.1"/>
    <property type="molecule type" value="Genomic_DNA"/>
</dbReference>
<proteinExistence type="predicted"/>
<accession>A0ABS2HL09</accession>
<reference evidence="2 3" key="1">
    <citation type="submission" date="2021-02" db="EMBL/GenBank/DDBJ databases">
        <authorList>
            <person name="Park J.-S."/>
        </authorList>
    </citation>
    <scope>NUCLEOTIDE SEQUENCE [LARGE SCALE GENOMIC DNA]</scope>
    <source>
        <strain evidence="2 3">188UL20-2</strain>
    </source>
</reference>
<name>A0ABS2HL09_9VIBR</name>